<dbReference type="Proteomes" id="UP001151532">
    <property type="component" value="Chromosome 6"/>
</dbReference>
<evidence type="ECO:0000313" key="1">
    <source>
        <dbReference type="EMBL" id="KAJ6700088.1"/>
    </source>
</evidence>
<evidence type="ECO:0000313" key="2">
    <source>
        <dbReference type="Proteomes" id="UP001151532"/>
    </source>
</evidence>
<name>A0A9Q0Q4V0_SALPP</name>
<gene>
    <name evidence="1" type="ORF">OIU79_013182</name>
</gene>
<dbReference type="AlphaFoldDB" id="A0A9Q0Q4V0"/>
<reference evidence="1" key="2">
    <citation type="journal article" date="2023" name="Int. J. Mol. Sci.">
        <title>De Novo Assembly and Annotation of 11 Diverse Shrub Willow (Salix) Genomes Reveals Novel Gene Organization in Sex-Linked Regions.</title>
        <authorList>
            <person name="Hyden B."/>
            <person name="Feng K."/>
            <person name="Yates T.B."/>
            <person name="Jawdy S."/>
            <person name="Cereghino C."/>
            <person name="Smart L.B."/>
            <person name="Muchero W."/>
        </authorList>
    </citation>
    <scope>NUCLEOTIDE SEQUENCE</scope>
    <source>
        <tissue evidence="1">Shoot tip</tissue>
    </source>
</reference>
<protein>
    <submittedName>
        <fullName evidence="1">Uncharacterized protein</fullName>
    </submittedName>
</protein>
<sequence>MVTQKAGKSKTTHPVQKFHYLDHNLEAHFTDPAAT</sequence>
<keyword evidence="2" id="KW-1185">Reference proteome</keyword>
<organism evidence="1 2">
    <name type="scientific">Salix purpurea</name>
    <name type="common">Purple osier willow</name>
    <dbReference type="NCBI Taxonomy" id="77065"/>
    <lineage>
        <taxon>Eukaryota</taxon>
        <taxon>Viridiplantae</taxon>
        <taxon>Streptophyta</taxon>
        <taxon>Embryophyta</taxon>
        <taxon>Tracheophyta</taxon>
        <taxon>Spermatophyta</taxon>
        <taxon>Magnoliopsida</taxon>
        <taxon>eudicotyledons</taxon>
        <taxon>Gunneridae</taxon>
        <taxon>Pentapetalae</taxon>
        <taxon>rosids</taxon>
        <taxon>fabids</taxon>
        <taxon>Malpighiales</taxon>
        <taxon>Salicaceae</taxon>
        <taxon>Saliceae</taxon>
        <taxon>Salix</taxon>
    </lineage>
</organism>
<dbReference type="EMBL" id="JAPFFK010000017">
    <property type="protein sequence ID" value="KAJ6700088.1"/>
    <property type="molecule type" value="Genomic_DNA"/>
</dbReference>
<proteinExistence type="predicted"/>
<comment type="caution">
    <text evidence="1">The sequence shown here is derived from an EMBL/GenBank/DDBJ whole genome shotgun (WGS) entry which is preliminary data.</text>
</comment>
<accession>A0A9Q0Q4V0</accession>
<reference evidence="1" key="1">
    <citation type="submission" date="2022-11" db="EMBL/GenBank/DDBJ databases">
        <authorList>
            <person name="Hyden B.L."/>
            <person name="Feng K."/>
            <person name="Yates T."/>
            <person name="Jawdy S."/>
            <person name="Smart L.B."/>
            <person name="Muchero W."/>
        </authorList>
    </citation>
    <scope>NUCLEOTIDE SEQUENCE</scope>
    <source>
        <tissue evidence="1">Shoot tip</tissue>
    </source>
</reference>